<dbReference type="InterPro" id="IPR000836">
    <property type="entry name" value="PRTase_dom"/>
</dbReference>
<comment type="subcellular location">
    <subcellularLocation>
        <location evidence="5">Cytoplasm</location>
    </subcellularLocation>
</comment>
<dbReference type="Gene3D" id="3.40.50.2020">
    <property type="match status" value="1"/>
</dbReference>
<evidence type="ECO:0000313" key="7">
    <source>
        <dbReference type="EMBL" id="KRO14825.1"/>
    </source>
</evidence>
<dbReference type="EMBL" id="JQCL01000006">
    <property type="protein sequence ID" value="KRO14825.1"/>
    <property type="molecule type" value="Genomic_DNA"/>
</dbReference>
<dbReference type="InterPro" id="IPR010079">
    <property type="entry name" value="Xanthine_PRibTrfase"/>
</dbReference>
<dbReference type="STRING" id="942150.IV64_GL000399"/>
<dbReference type="OrthoDB" id="9790678at2"/>
<feature type="binding site" evidence="5">
    <location>
        <position position="20"/>
    </location>
    <ligand>
        <name>xanthine</name>
        <dbReference type="ChEBI" id="CHEBI:17712"/>
    </ligand>
</feature>
<reference evidence="7 8" key="1">
    <citation type="journal article" date="2015" name="Genome Announc.">
        <title>Expanding the biotechnology potential of lactobacilli through comparative genomics of 213 strains and associated genera.</title>
        <authorList>
            <person name="Sun Z."/>
            <person name="Harris H.M."/>
            <person name="McCann A."/>
            <person name="Guo C."/>
            <person name="Argimon S."/>
            <person name="Zhang W."/>
            <person name="Yang X."/>
            <person name="Jeffery I.B."/>
            <person name="Cooney J.C."/>
            <person name="Kagawa T.F."/>
            <person name="Liu W."/>
            <person name="Song Y."/>
            <person name="Salvetti E."/>
            <person name="Wrobel A."/>
            <person name="Rasinkangas P."/>
            <person name="Parkhill J."/>
            <person name="Rea M.C."/>
            <person name="O'Sullivan O."/>
            <person name="Ritari J."/>
            <person name="Douillard F.P."/>
            <person name="Paul Ross R."/>
            <person name="Yang R."/>
            <person name="Briner A.E."/>
            <person name="Felis G.E."/>
            <person name="de Vos W.M."/>
            <person name="Barrangou R."/>
            <person name="Klaenhammer T.R."/>
            <person name="Caufield P.W."/>
            <person name="Cui Y."/>
            <person name="Zhang H."/>
            <person name="O'Toole P.W."/>
        </authorList>
    </citation>
    <scope>NUCLEOTIDE SEQUENCE [LARGE SCALE GENOMIC DNA]</scope>
    <source>
        <strain evidence="7 8">LMG 26013</strain>
    </source>
</reference>
<dbReference type="PANTHER" id="PTHR43864">
    <property type="entry name" value="HYPOXANTHINE/GUANINE PHOSPHORIBOSYLTRANSFERASE"/>
    <property type="match status" value="1"/>
</dbReference>
<evidence type="ECO:0000256" key="4">
    <source>
        <dbReference type="ARBA" id="ARBA00022726"/>
    </source>
</evidence>
<dbReference type="GO" id="GO:0006166">
    <property type="term" value="P:purine ribonucleoside salvage"/>
    <property type="evidence" value="ECO:0007669"/>
    <property type="project" value="UniProtKB-KW"/>
</dbReference>
<keyword evidence="2 5" id="KW-0328">Glycosyltransferase</keyword>
<dbReference type="NCBIfam" id="NF006671">
    <property type="entry name" value="PRK09219.1"/>
    <property type="match status" value="1"/>
</dbReference>
<sequence length="194" mass="21470">MRELEERILKDGRVLPGEVLKVDNFLNHQVDPDLMFSIGTEFAHLFRDAGVTKILTVESSGIAPAVMTGLALHVPVVFARKHKSVTLIDDLFTAEVYSYTKKTSNHISIAKKFLDAGDKVLLIDDFLANGQAVQGLFEICDQAKADVMGVGIVIEKVFQTGHQLVKDRGVRLESLAQITSFDDDRVHFASEQTD</sequence>
<evidence type="ECO:0000256" key="3">
    <source>
        <dbReference type="ARBA" id="ARBA00022679"/>
    </source>
</evidence>
<dbReference type="Proteomes" id="UP000051783">
    <property type="component" value="Unassembled WGS sequence"/>
</dbReference>
<dbReference type="GO" id="GO:0005737">
    <property type="term" value="C:cytoplasm"/>
    <property type="evidence" value="ECO:0007669"/>
    <property type="project" value="UniProtKB-SubCell"/>
</dbReference>
<accession>A0A0R2MM67</accession>
<feature type="binding site" evidence="5">
    <location>
        <position position="27"/>
    </location>
    <ligand>
        <name>xanthine</name>
        <dbReference type="ChEBI" id="CHEBI:17712"/>
    </ligand>
</feature>
<dbReference type="GO" id="GO:0046110">
    <property type="term" value="P:xanthine metabolic process"/>
    <property type="evidence" value="ECO:0007669"/>
    <property type="project" value="UniProtKB-UniRule"/>
</dbReference>
<dbReference type="AlphaFoldDB" id="A0A0R2MM67"/>
<feature type="binding site" evidence="5">
    <location>
        <position position="156"/>
    </location>
    <ligand>
        <name>xanthine</name>
        <dbReference type="ChEBI" id="CHEBI:17712"/>
    </ligand>
</feature>
<protein>
    <recommendedName>
        <fullName evidence="5 6">Xanthine phosphoribosyltransferase</fullName>
        <shortName evidence="5">XPRTase</shortName>
        <ecNumber evidence="5 6">2.4.2.22</ecNumber>
    </recommendedName>
</protein>
<proteinExistence type="inferred from homology"/>
<keyword evidence="4 5" id="KW-0660">Purine salvage</keyword>
<evidence type="ECO:0000256" key="6">
    <source>
        <dbReference type="NCBIfam" id="TIGR01744"/>
    </source>
</evidence>
<comment type="caution">
    <text evidence="7">The sequence shown here is derived from an EMBL/GenBank/DDBJ whole genome shotgun (WGS) entry which is preliminary data.</text>
</comment>
<dbReference type="GO" id="GO:0000310">
    <property type="term" value="F:xanthine phosphoribosyltransferase activity"/>
    <property type="evidence" value="ECO:0007669"/>
    <property type="project" value="UniProtKB-UniRule"/>
</dbReference>
<comment type="function">
    <text evidence="5">Converts the preformed base xanthine, a product of nucleic acid breakdown, to xanthosine 5'-monophosphate (XMP), so it can be reused for RNA or DNA synthesis.</text>
</comment>
<comment type="catalytic activity">
    <reaction evidence="5">
        <text>XMP + diphosphate = xanthine + 5-phospho-alpha-D-ribose 1-diphosphate</text>
        <dbReference type="Rhea" id="RHEA:10800"/>
        <dbReference type="ChEBI" id="CHEBI:17712"/>
        <dbReference type="ChEBI" id="CHEBI:33019"/>
        <dbReference type="ChEBI" id="CHEBI:57464"/>
        <dbReference type="ChEBI" id="CHEBI:58017"/>
        <dbReference type="EC" id="2.4.2.22"/>
    </reaction>
</comment>
<dbReference type="InterPro" id="IPR050118">
    <property type="entry name" value="Pur/Pyrimidine_PRTase"/>
</dbReference>
<keyword evidence="8" id="KW-1185">Reference proteome</keyword>
<evidence type="ECO:0000256" key="5">
    <source>
        <dbReference type="HAMAP-Rule" id="MF_01184"/>
    </source>
</evidence>
<comment type="subunit">
    <text evidence="5">Homodimer.</text>
</comment>
<evidence type="ECO:0000256" key="2">
    <source>
        <dbReference type="ARBA" id="ARBA00022676"/>
    </source>
</evidence>
<dbReference type="SUPFAM" id="SSF53271">
    <property type="entry name" value="PRTase-like"/>
    <property type="match status" value="1"/>
</dbReference>
<keyword evidence="3 5" id="KW-0808">Transferase</keyword>
<dbReference type="PATRIC" id="fig|942150.3.peg.406"/>
<dbReference type="EC" id="2.4.2.22" evidence="5 6"/>
<gene>
    <name evidence="5" type="primary">xpt</name>
    <name evidence="7" type="ORF">IV64_GL000399</name>
</gene>
<dbReference type="InterPro" id="IPR029057">
    <property type="entry name" value="PRTase-like"/>
</dbReference>
<dbReference type="RefSeq" id="WP_057705202.1">
    <property type="nucleotide sequence ID" value="NZ_JQCL01000006.1"/>
</dbReference>
<dbReference type="PANTHER" id="PTHR43864:SF1">
    <property type="entry name" value="XANTHINE PHOSPHORIBOSYLTRANSFERASE"/>
    <property type="match status" value="1"/>
</dbReference>
<name>A0A0R2MM67_9LACO</name>
<evidence type="ECO:0000313" key="8">
    <source>
        <dbReference type="Proteomes" id="UP000051783"/>
    </source>
</evidence>
<comment type="similarity">
    <text evidence="5">Belongs to the purine/pyrimidine phosphoribosyltransferase family. Xpt subfamily.</text>
</comment>
<dbReference type="NCBIfam" id="TIGR01744">
    <property type="entry name" value="XPRTase"/>
    <property type="match status" value="1"/>
</dbReference>
<dbReference type="HAMAP" id="MF_01184">
    <property type="entry name" value="XPRTase"/>
    <property type="match status" value="1"/>
</dbReference>
<organism evidence="7 8">
    <name type="scientific">Lactiplantibacillus xiangfangensis</name>
    <dbReference type="NCBI Taxonomy" id="942150"/>
    <lineage>
        <taxon>Bacteria</taxon>
        <taxon>Bacillati</taxon>
        <taxon>Bacillota</taxon>
        <taxon>Bacilli</taxon>
        <taxon>Lactobacillales</taxon>
        <taxon>Lactobacillaceae</taxon>
        <taxon>Lactiplantibacillus</taxon>
    </lineage>
</organism>
<dbReference type="UniPathway" id="UPA00602">
    <property type="reaction ID" value="UER00658"/>
</dbReference>
<keyword evidence="1 5" id="KW-0963">Cytoplasm</keyword>
<dbReference type="GO" id="GO:0032265">
    <property type="term" value="P:XMP salvage"/>
    <property type="evidence" value="ECO:0007669"/>
    <property type="project" value="UniProtKB-UniRule"/>
</dbReference>
<feature type="binding site" evidence="5">
    <location>
        <begin position="128"/>
        <end position="132"/>
    </location>
    <ligand>
        <name>5-phospho-alpha-D-ribose 1-diphosphate</name>
        <dbReference type="ChEBI" id="CHEBI:58017"/>
    </ligand>
</feature>
<comment type="pathway">
    <text evidence="5">Purine metabolism; XMP biosynthesis via salvage pathway; XMP from xanthine: step 1/1.</text>
</comment>
<evidence type="ECO:0000256" key="1">
    <source>
        <dbReference type="ARBA" id="ARBA00022490"/>
    </source>
</evidence>
<dbReference type="CDD" id="cd06223">
    <property type="entry name" value="PRTases_typeI"/>
    <property type="match status" value="1"/>
</dbReference>